<name>A0ABW4I8A6_9SPHI</name>
<evidence type="ECO:0000256" key="1">
    <source>
        <dbReference type="ARBA" id="ARBA00004370"/>
    </source>
</evidence>
<evidence type="ECO:0000256" key="2">
    <source>
        <dbReference type="ARBA" id="ARBA00023136"/>
    </source>
</evidence>
<evidence type="ECO:0000256" key="3">
    <source>
        <dbReference type="SAM" id="SignalP"/>
    </source>
</evidence>
<dbReference type="InterPro" id="IPR012338">
    <property type="entry name" value="Beta-lactam/transpept-like"/>
</dbReference>
<dbReference type="EC" id="3.-.-.-" evidence="5"/>
<dbReference type="EMBL" id="JBHUDG010000003">
    <property type="protein sequence ID" value="MFD1628960.1"/>
    <property type="molecule type" value="Genomic_DNA"/>
</dbReference>
<dbReference type="SUPFAM" id="SSF56601">
    <property type="entry name" value="beta-lactamase/transpeptidase-like"/>
    <property type="match status" value="1"/>
</dbReference>
<comment type="caution">
    <text evidence="5">The sequence shown here is derived from an EMBL/GenBank/DDBJ whole genome shotgun (WGS) entry which is preliminary data.</text>
</comment>
<keyword evidence="6" id="KW-1185">Reference proteome</keyword>
<dbReference type="Pfam" id="PF00144">
    <property type="entry name" value="Beta-lactamase"/>
    <property type="match status" value="1"/>
</dbReference>
<sequence>MTLFKTISLAALSVLFYVSCSSSGNDKKNTKKRTKKDEVSDSLMLVYDKKNEDPYIAEFMQNLHKKYGFNGNALVAKKGKIIFEGSFGWANYLLRDSLKVKSEFELASITKTFTGVAIMQLLEEGKIALDDDVKKYYPDFPYDGITIRLLLSHRSGMMNYVYFIDDIWRKEKRDMRKGVTNDEVMHIIGQYKPGRYTAPDKTFHYNNSNFMVLGAIIEKITGKSYAEYVMEHIFKPAGMKNSHVYSTAVYDKIPVDVVGHDRTWRYSVAQNFLDGPVGDKGIYSTLHDLVLYDHALKNGRLLTQQSMDSMFMGRNKPLNGHFNYGFGWRIFDGNNGEKVVYHTGWWHGFRNIYVRDLNNDIVVVFLGNLTNGSLLHLDDLYKHLNMPVIRRGAYGRDGNTDLD</sequence>
<dbReference type="PANTHER" id="PTHR46825:SF11">
    <property type="entry name" value="PENICILLIN-BINDING PROTEIN 4"/>
    <property type="match status" value="1"/>
</dbReference>
<evidence type="ECO:0000313" key="5">
    <source>
        <dbReference type="EMBL" id="MFD1628960.1"/>
    </source>
</evidence>
<dbReference type="RefSeq" id="WP_379661341.1">
    <property type="nucleotide sequence ID" value="NZ_JBHUDG010000003.1"/>
</dbReference>
<proteinExistence type="predicted"/>
<keyword evidence="2" id="KW-0472">Membrane</keyword>
<protein>
    <submittedName>
        <fullName evidence="5">Serine hydrolase domain-containing protein</fullName>
        <ecNumber evidence="5">3.-.-.-</ecNumber>
    </submittedName>
</protein>
<organism evidence="5 6">
    <name type="scientific">Pseudopedobacter beijingensis</name>
    <dbReference type="NCBI Taxonomy" id="1207056"/>
    <lineage>
        <taxon>Bacteria</taxon>
        <taxon>Pseudomonadati</taxon>
        <taxon>Bacteroidota</taxon>
        <taxon>Sphingobacteriia</taxon>
        <taxon>Sphingobacteriales</taxon>
        <taxon>Sphingobacteriaceae</taxon>
        <taxon>Pseudopedobacter</taxon>
    </lineage>
</organism>
<accession>A0ABW4I8A6</accession>
<dbReference type="GO" id="GO:0016787">
    <property type="term" value="F:hydrolase activity"/>
    <property type="evidence" value="ECO:0007669"/>
    <property type="project" value="UniProtKB-KW"/>
</dbReference>
<reference evidence="6" key="1">
    <citation type="journal article" date="2019" name="Int. J. Syst. Evol. Microbiol.">
        <title>The Global Catalogue of Microorganisms (GCM) 10K type strain sequencing project: providing services to taxonomists for standard genome sequencing and annotation.</title>
        <authorList>
            <consortium name="The Broad Institute Genomics Platform"/>
            <consortium name="The Broad Institute Genome Sequencing Center for Infectious Disease"/>
            <person name="Wu L."/>
            <person name="Ma J."/>
        </authorList>
    </citation>
    <scope>NUCLEOTIDE SEQUENCE [LARGE SCALE GENOMIC DNA]</scope>
    <source>
        <strain evidence="6">CCUG 53762</strain>
    </source>
</reference>
<keyword evidence="5" id="KW-0378">Hydrolase</keyword>
<gene>
    <name evidence="5" type="ORF">ACFSAH_03680</name>
</gene>
<dbReference type="Gene3D" id="3.40.710.10">
    <property type="entry name" value="DD-peptidase/beta-lactamase superfamily"/>
    <property type="match status" value="1"/>
</dbReference>
<dbReference type="Proteomes" id="UP001597118">
    <property type="component" value="Unassembled WGS sequence"/>
</dbReference>
<keyword evidence="3" id="KW-0732">Signal</keyword>
<comment type="subcellular location">
    <subcellularLocation>
        <location evidence="1">Membrane</location>
    </subcellularLocation>
</comment>
<feature type="chain" id="PRO_5047502184" evidence="3">
    <location>
        <begin position="25"/>
        <end position="403"/>
    </location>
</feature>
<feature type="signal peptide" evidence="3">
    <location>
        <begin position="1"/>
        <end position="24"/>
    </location>
</feature>
<evidence type="ECO:0000259" key="4">
    <source>
        <dbReference type="Pfam" id="PF00144"/>
    </source>
</evidence>
<feature type="domain" description="Beta-lactamase-related" evidence="4">
    <location>
        <begin position="58"/>
        <end position="372"/>
    </location>
</feature>
<dbReference type="PANTHER" id="PTHR46825">
    <property type="entry name" value="D-ALANYL-D-ALANINE-CARBOXYPEPTIDASE/ENDOPEPTIDASE AMPH"/>
    <property type="match status" value="1"/>
</dbReference>
<dbReference type="InterPro" id="IPR001466">
    <property type="entry name" value="Beta-lactam-related"/>
</dbReference>
<evidence type="ECO:0000313" key="6">
    <source>
        <dbReference type="Proteomes" id="UP001597118"/>
    </source>
</evidence>
<dbReference type="InterPro" id="IPR050491">
    <property type="entry name" value="AmpC-like"/>
</dbReference>